<gene>
    <name evidence="14" type="primary">THAP12_2</name>
    <name evidence="14" type="ORF">N1851_028640</name>
</gene>
<feature type="compositionally biased region" description="Basic and acidic residues" evidence="11">
    <location>
        <begin position="233"/>
        <end position="243"/>
    </location>
</feature>
<keyword evidence="7" id="KW-0479">Metal-binding</keyword>
<keyword evidence="8" id="KW-0677">Repeat</keyword>
<dbReference type="SMART" id="SM00094">
    <property type="entry name" value="TR_FER"/>
    <property type="match status" value="5"/>
</dbReference>
<dbReference type="Pfam" id="PF00789">
    <property type="entry name" value="UBX"/>
    <property type="match status" value="1"/>
</dbReference>
<dbReference type="PROSITE" id="PS00207">
    <property type="entry name" value="TRANSFERRIN_LIKE_3"/>
    <property type="match status" value="2"/>
</dbReference>
<name>A0AA47M8E2_MERPO</name>
<dbReference type="SUPFAM" id="SSF53850">
    <property type="entry name" value="Periplasmic binding protein-like II"/>
    <property type="match status" value="5"/>
</dbReference>
<comment type="function">
    <text evidence="1">Transferrins are iron binding transport proteins which can bind two Fe(3+) ions in association with the binding of an anion, usually bicarbonate.</text>
</comment>
<evidence type="ECO:0000256" key="1">
    <source>
        <dbReference type="ARBA" id="ARBA00002831"/>
    </source>
</evidence>
<dbReference type="EMBL" id="JAOPHQ010005422">
    <property type="protein sequence ID" value="KAK0135489.1"/>
    <property type="molecule type" value="Genomic_DNA"/>
</dbReference>
<dbReference type="GO" id="GO:0055037">
    <property type="term" value="C:recycling endosome"/>
    <property type="evidence" value="ECO:0007669"/>
    <property type="project" value="TreeGrafter"/>
</dbReference>
<evidence type="ECO:0000256" key="7">
    <source>
        <dbReference type="ARBA" id="ARBA00022723"/>
    </source>
</evidence>
<dbReference type="PANTHER" id="PTHR11485:SF31">
    <property type="entry name" value="SEROTRANSFERRIN"/>
    <property type="match status" value="1"/>
</dbReference>
<dbReference type="Pfam" id="PF00405">
    <property type="entry name" value="Transferrin"/>
    <property type="match status" value="7"/>
</dbReference>
<feature type="domain" description="Transferrin-like" evidence="13">
    <location>
        <begin position="1139"/>
        <end position="1432"/>
    </location>
</feature>
<evidence type="ECO:0000259" key="12">
    <source>
        <dbReference type="PROSITE" id="PS50033"/>
    </source>
</evidence>
<dbReference type="PROSITE" id="PS51408">
    <property type="entry name" value="TRANSFERRIN_LIKE_4"/>
    <property type="match status" value="5"/>
</dbReference>
<feature type="compositionally biased region" description="Basic residues" evidence="11">
    <location>
        <begin position="222"/>
        <end position="232"/>
    </location>
</feature>
<feature type="domain" description="UBX" evidence="12">
    <location>
        <begin position="300"/>
        <end position="347"/>
    </location>
</feature>
<dbReference type="FunFam" id="3.40.190.10:FF:000095">
    <property type="entry name" value="Lactotransferrin"/>
    <property type="match status" value="3"/>
</dbReference>
<dbReference type="PROSITE" id="PS00206">
    <property type="entry name" value="TRANSFERRIN_LIKE_2"/>
    <property type="match status" value="3"/>
</dbReference>
<evidence type="ECO:0000313" key="14">
    <source>
        <dbReference type="EMBL" id="KAK0135489.1"/>
    </source>
</evidence>
<feature type="compositionally biased region" description="Polar residues" evidence="11">
    <location>
        <begin position="263"/>
        <end position="285"/>
    </location>
</feature>
<dbReference type="PROSITE" id="PS50033">
    <property type="entry name" value="UBX"/>
    <property type="match status" value="1"/>
</dbReference>
<keyword evidence="10" id="KW-0406">Ion transport</keyword>
<dbReference type="Gene3D" id="3.10.20.90">
    <property type="entry name" value="Phosphatidylinositol 3-kinase Catalytic Subunit, Chain A, domain 1"/>
    <property type="match status" value="1"/>
</dbReference>
<evidence type="ECO:0000256" key="10">
    <source>
        <dbReference type="ARBA" id="ARBA00023065"/>
    </source>
</evidence>
<evidence type="ECO:0000259" key="13">
    <source>
        <dbReference type="PROSITE" id="PS51408"/>
    </source>
</evidence>
<keyword evidence="9" id="KW-0408">Iron</keyword>
<dbReference type="InterPro" id="IPR018195">
    <property type="entry name" value="Transferrin_Fe_BS"/>
</dbReference>
<dbReference type="InterPro" id="IPR001012">
    <property type="entry name" value="UBX_dom"/>
</dbReference>
<dbReference type="GO" id="GO:0005769">
    <property type="term" value="C:early endosome"/>
    <property type="evidence" value="ECO:0007669"/>
    <property type="project" value="TreeGrafter"/>
</dbReference>
<dbReference type="GO" id="GO:0019731">
    <property type="term" value="P:antibacterial humoral response"/>
    <property type="evidence" value="ECO:0007669"/>
    <property type="project" value="TreeGrafter"/>
</dbReference>
<proteinExistence type="predicted"/>
<feature type="region of interest" description="Disordered" evidence="11">
    <location>
        <begin position="1269"/>
        <end position="1289"/>
    </location>
</feature>
<dbReference type="PANTHER" id="PTHR11485">
    <property type="entry name" value="TRANSFERRIN"/>
    <property type="match status" value="1"/>
</dbReference>
<sequence>MTHRRETVRWCVTSEAELRKCTDLKQRAPVFTCALRQNTDLCIQSIAAGEADAITLDGGEIYIAGLHPYDLQPIISENYDPDSSCYYAFAVVKKDSGFNINELQGKKSCHTGLGWTAGWVVPIGTLVAMGHIHFGFNLFSSTGYGAADLMFKDSTKCLVQLPDSNSFLYLGAELISTIQSLTCIMTVKRDRGTSSSTSSTSFPIFRSSTLGQLLSSNSAPACHRKSPHKEHSHRKEESKKNHLEWPLVVPAHTNSEPALGENHCSTTSQSAAPSNATKPSNSDCPESNDGMRSPTLGHALVRHVQSKGYPNERFELVTNFPRRKLAHLDYDITLQDAGLCPQETSASDLETHPSAMKYILLSALFGCLATAFAAPAETVRWCVTSDAELAKCTALKQRAPVFICVQRSSADVCIQAITVGEADAITLDGGEIYRAGLKPYNLKPIISENYGPGRCILLLRRCCRSGFNINELQGKKSCHTGLGKTAGWVVPIGTLVAMDIIRWSGVEDMPIEEAVSNFFSESCVPGATVGSKLCKLCKSPACSKSALEPYYGYDGAFKCLQDGVGEVAFVKHVTVPVSERDNYELLCKDGTRAPIDSYKTCHLARIHPHAVVSRSDPELAQLIHTSLTTIKGFDLFSSTGFGAADLMFHDATQRLDKLPDSSNSFLYLGTELMSTIRSLKKSTVSSASTSIKWCSVGHAEKEKCDTWSANSFTVDGSQIECQNSPTVEDCIQRIMRQEADAMSVDGGQVYTAGLCGLVPAMAEDSNQIQVKYYAVAVVKKGTVATWDDLKGKRSCHTGVDRTAGWNIPMGLIHKKTGSCDFSKFFLSGCAPGSDPNSTFCKQCIGNDKPVGNDVKCRASNDELYYGYSGAFRCLANGAGDVAFVKHTTVLENSDGKGPSWATALRSQDYELICPGGGPVPVTDFASCNLAGVPSHAVMTRDELHSKVVTVLQDQQVKFSPSGTDTLFRMFESKNGRNLLFSDSTKCLQVVPRFTSVNAYLGPDYVTAIKSLRVCKGSASDLEESCVSSSCQSKGILYERYRFSSEGIRYLVVLVGPYEGNATKRSRAQCVCVSLRCVATGTYLHTVGDAEHIRKKVPCDTQGCSCPKYTAKYVRGVSQLFANTNCQVATTAFAAPAETVRWCVTSEAELRKCAALNQSAPVFTCVLRASADLCIQAIAAGEADSITLDGGEIYRAGLQPYDLQPIISENYGPDSSCYYAVAVVKKDSGFNINELQGKKSCHTGLGKTAGWVVPIGTLVAMGHIQWNRTQPVEEGESASRTLTQAPTSSQKAVSQEQMLHLNCVSCARVLPAASLPWNPTMDMMERSMSEKPKYELLCRDGTRASVDSYKTCHLARVPAHAVVSRRNPVLAQLIYTSLNNTINGFNLFNSTGYGAADLMFKDSTKRLVQLPDSSNSFLYLGAELISTIQSLTPDVPDTTSNAITWCAVGHAELAKCDSWSSSSMTERGRKIECQSSPTVDGCLERIMRQEADAMSVDGGQVYTAGVCGLVPAMVEQYNTIQANYYAVAVVKKGTVATWDDLKGKRSCHTGVDRTTGWNIPMGLIHNRTGSCDFSKFFPSGCAPGSDLNSTFCQQCVGNGAVGNDTKCRPSTDELYYGYTGAFRCLVDGAGDVAFIKHTTVQENSDALQSEDYELICPGGGPVPVTDFALCNLASVPSHAVITRIDVRNKVVTVLQDQQETIPIFNILIPIFDNKQYFMF</sequence>
<dbReference type="GO" id="GO:0006826">
    <property type="term" value="P:iron ion transport"/>
    <property type="evidence" value="ECO:0007669"/>
    <property type="project" value="UniProtKB-KW"/>
</dbReference>
<dbReference type="PRINTS" id="PR00422">
    <property type="entry name" value="TRANSFERRIN"/>
</dbReference>
<reference evidence="14" key="1">
    <citation type="journal article" date="2023" name="Front. Mar. Sci.">
        <title>A new Merluccius polli reference genome to investigate the effects of global change in West African waters.</title>
        <authorList>
            <person name="Mateo J.L."/>
            <person name="Blanco-Fernandez C."/>
            <person name="Garcia-Vazquez E."/>
            <person name="Machado-Schiaffino G."/>
        </authorList>
    </citation>
    <scope>NUCLEOTIDE SEQUENCE</scope>
    <source>
        <strain evidence="14">C29</strain>
        <tissue evidence="14">Fin</tissue>
    </source>
</reference>
<feature type="domain" description="Transferrin-like" evidence="13">
    <location>
        <begin position="691"/>
        <end position="1013"/>
    </location>
</feature>
<evidence type="ECO:0000313" key="15">
    <source>
        <dbReference type="Proteomes" id="UP001174136"/>
    </source>
</evidence>
<evidence type="ECO:0000256" key="5">
    <source>
        <dbReference type="ARBA" id="ARBA00022496"/>
    </source>
</evidence>
<feature type="domain" description="Transferrin-like" evidence="13">
    <location>
        <begin position="1442"/>
        <end position="1718"/>
    </location>
</feature>
<dbReference type="GO" id="GO:0005886">
    <property type="term" value="C:plasma membrane"/>
    <property type="evidence" value="ECO:0007669"/>
    <property type="project" value="TreeGrafter"/>
</dbReference>
<dbReference type="GO" id="GO:0005615">
    <property type="term" value="C:extracellular space"/>
    <property type="evidence" value="ECO:0007669"/>
    <property type="project" value="TreeGrafter"/>
</dbReference>
<accession>A0AA47M8E2</accession>
<feature type="region of interest" description="Disordered" evidence="11">
    <location>
        <begin position="216"/>
        <end position="294"/>
    </location>
</feature>
<dbReference type="Gene3D" id="3.40.190.10">
    <property type="entry name" value="Periplasmic binding protein-like II"/>
    <property type="match status" value="9"/>
</dbReference>
<evidence type="ECO:0000256" key="9">
    <source>
        <dbReference type="ARBA" id="ARBA00023004"/>
    </source>
</evidence>
<comment type="caution">
    <text evidence="14">The sequence shown here is derived from an EMBL/GenBank/DDBJ whole genome shotgun (WGS) entry which is preliminary data.</text>
</comment>
<comment type="subcellular location">
    <subcellularLocation>
        <location evidence="2">Secreted</location>
    </subcellularLocation>
</comment>
<evidence type="ECO:0000256" key="4">
    <source>
        <dbReference type="ARBA" id="ARBA00022448"/>
    </source>
</evidence>
<keyword evidence="4" id="KW-0813">Transport</keyword>
<dbReference type="PROSITE" id="PS00205">
    <property type="entry name" value="TRANSFERRIN_LIKE_1"/>
    <property type="match status" value="3"/>
</dbReference>
<evidence type="ECO:0000256" key="2">
    <source>
        <dbReference type="ARBA" id="ARBA00004613"/>
    </source>
</evidence>
<feature type="domain" description="Transferrin-like" evidence="13">
    <location>
        <begin position="379"/>
        <end position="681"/>
    </location>
</feature>
<evidence type="ECO:0000256" key="11">
    <source>
        <dbReference type="SAM" id="MobiDB-lite"/>
    </source>
</evidence>
<organism evidence="14 15">
    <name type="scientific">Merluccius polli</name>
    <name type="common">Benguela hake</name>
    <name type="synonym">Merluccius cadenati</name>
    <dbReference type="NCBI Taxonomy" id="89951"/>
    <lineage>
        <taxon>Eukaryota</taxon>
        <taxon>Metazoa</taxon>
        <taxon>Chordata</taxon>
        <taxon>Craniata</taxon>
        <taxon>Vertebrata</taxon>
        <taxon>Euteleostomi</taxon>
        <taxon>Actinopterygii</taxon>
        <taxon>Neopterygii</taxon>
        <taxon>Teleostei</taxon>
        <taxon>Neoteleostei</taxon>
        <taxon>Acanthomorphata</taxon>
        <taxon>Zeiogadaria</taxon>
        <taxon>Gadariae</taxon>
        <taxon>Gadiformes</taxon>
        <taxon>Gadoidei</taxon>
        <taxon>Merlucciidae</taxon>
        <taxon>Merluccius</taxon>
    </lineage>
</organism>
<dbReference type="InterPro" id="IPR001156">
    <property type="entry name" value="Transferrin-like_dom"/>
</dbReference>
<keyword evidence="15" id="KW-1185">Reference proteome</keyword>
<dbReference type="SUPFAM" id="SSF54236">
    <property type="entry name" value="Ubiquitin-like"/>
    <property type="match status" value="1"/>
</dbReference>
<protein>
    <recommendedName>
        <fullName evidence="3">Serotransferrin</fullName>
    </recommendedName>
</protein>
<dbReference type="InterPro" id="IPR029071">
    <property type="entry name" value="Ubiquitin-like_domsf"/>
</dbReference>
<feature type="domain" description="Transferrin-like" evidence="13">
    <location>
        <begin position="8"/>
        <end position="130"/>
    </location>
</feature>
<keyword evidence="6" id="KW-0964">Secreted</keyword>
<evidence type="ECO:0000256" key="6">
    <source>
        <dbReference type="ARBA" id="ARBA00022525"/>
    </source>
</evidence>
<feature type="compositionally biased region" description="Polar residues" evidence="11">
    <location>
        <begin position="1277"/>
        <end position="1289"/>
    </location>
</feature>
<keyword evidence="5" id="KW-0410">Iron transport</keyword>
<evidence type="ECO:0000256" key="3">
    <source>
        <dbReference type="ARBA" id="ARBA00016768"/>
    </source>
</evidence>
<dbReference type="GO" id="GO:0046872">
    <property type="term" value="F:metal ion binding"/>
    <property type="evidence" value="ECO:0007669"/>
    <property type="project" value="UniProtKB-KW"/>
</dbReference>
<evidence type="ECO:0000256" key="8">
    <source>
        <dbReference type="ARBA" id="ARBA00022737"/>
    </source>
</evidence>
<dbReference type="Proteomes" id="UP001174136">
    <property type="component" value="Unassembled WGS sequence"/>
</dbReference>